<dbReference type="Gene3D" id="1.10.510.10">
    <property type="entry name" value="Transferase(Phosphotransferase) domain 1"/>
    <property type="match status" value="1"/>
</dbReference>
<accession>A0AAD4D5Z7</accession>
<feature type="compositionally biased region" description="Low complexity" evidence="1">
    <location>
        <begin position="40"/>
        <end position="50"/>
    </location>
</feature>
<organism evidence="3 4">
    <name type="scientific">Linnemannia exigua</name>
    <dbReference type="NCBI Taxonomy" id="604196"/>
    <lineage>
        <taxon>Eukaryota</taxon>
        <taxon>Fungi</taxon>
        <taxon>Fungi incertae sedis</taxon>
        <taxon>Mucoromycota</taxon>
        <taxon>Mortierellomycotina</taxon>
        <taxon>Mortierellomycetes</taxon>
        <taxon>Mortierellales</taxon>
        <taxon>Mortierellaceae</taxon>
        <taxon>Linnemannia</taxon>
    </lineage>
</organism>
<dbReference type="PANTHER" id="PTHR44167:SF24">
    <property type="entry name" value="SERINE_THREONINE-PROTEIN KINASE CHK2"/>
    <property type="match status" value="1"/>
</dbReference>
<evidence type="ECO:0000259" key="2">
    <source>
        <dbReference type="PROSITE" id="PS50011"/>
    </source>
</evidence>
<proteinExistence type="predicted"/>
<keyword evidence="3" id="KW-0418">Kinase</keyword>
<dbReference type="AlphaFoldDB" id="A0AAD4D5Z7"/>
<evidence type="ECO:0000313" key="3">
    <source>
        <dbReference type="EMBL" id="KAG0269441.1"/>
    </source>
</evidence>
<dbReference type="Pfam" id="PF00069">
    <property type="entry name" value="Pkinase"/>
    <property type="match status" value="1"/>
</dbReference>
<dbReference type="InterPro" id="IPR011009">
    <property type="entry name" value="Kinase-like_dom_sf"/>
</dbReference>
<feature type="compositionally biased region" description="Polar residues" evidence="1">
    <location>
        <begin position="1"/>
        <end position="25"/>
    </location>
</feature>
<sequence length="312" mass="34250">MSNMRHSANNRHQPYGNPNQRSNRLSIPEFPANPLHPTQGSSSGFSSNSSVNAGFESSANSINNVQPAISFFDLLSESLQVDALLGNDDFYESVISEANRQTQLTYDSTISAVTQQHNMPVQTLTPPAFVMVQREVDCLKLVQGSPNVVVFLGEINTSFEKCIRTEICLLNLLQLCHSRKANRSAITVPEVRCFARQILTGLQFIHSKGVIHRGLTMDNILVDVVDRRVGLKIAGFGSAVMAGICTTPFSMASGGDVNEQQAFKVDVFSFGSIICMILSSKIPRISHVNSRHPLSNVYFEELSASKCAQHFL</sequence>
<dbReference type="GO" id="GO:0004674">
    <property type="term" value="F:protein serine/threonine kinase activity"/>
    <property type="evidence" value="ECO:0007669"/>
    <property type="project" value="TreeGrafter"/>
</dbReference>
<dbReference type="Proteomes" id="UP001194580">
    <property type="component" value="Unassembled WGS sequence"/>
</dbReference>
<feature type="region of interest" description="Disordered" evidence="1">
    <location>
        <begin position="1"/>
        <end position="50"/>
    </location>
</feature>
<evidence type="ECO:0000313" key="4">
    <source>
        <dbReference type="Proteomes" id="UP001194580"/>
    </source>
</evidence>
<dbReference type="SUPFAM" id="SSF56112">
    <property type="entry name" value="Protein kinase-like (PK-like)"/>
    <property type="match status" value="1"/>
</dbReference>
<reference evidence="3" key="1">
    <citation type="journal article" date="2020" name="Fungal Divers.">
        <title>Resolving the Mortierellaceae phylogeny through synthesis of multi-gene phylogenetics and phylogenomics.</title>
        <authorList>
            <person name="Vandepol N."/>
            <person name="Liber J."/>
            <person name="Desiro A."/>
            <person name="Na H."/>
            <person name="Kennedy M."/>
            <person name="Barry K."/>
            <person name="Grigoriev I.V."/>
            <person name="Miller A.N."/>
            <person name="O'Donnell K."/>
            <person name="Stajich J.E."/>
            <person name="Bonito G."/>
        </authorList>
    </citation>
    <scope>NUCLEOTIDE SEQUENCE</scope>
    <source>
        <strain evidence="3">NRRL 28262</strain>
    </source>
</reference>
<dbReference type="GO" id="GO:0005524">
    <property type="term" value="F:ATP binding"/>
    <property type="evidence" value="ECO:0007669"/>
    <property type="project" value="InterPro"/>
</dbReference>
<protein>
    <submittedName>
        <fullName evidence="3">Polo-like kinase 3</fullName>
    </submittedName>
</protein>
<dbReference type="EMBL" id="JAAAIL010001429">
    <property type="protein sequence ID" value="KAG0269441.1"/>
    <property type="molecule type" value="Genomic_DNA"/>
</dbReference>
<name>A0AAD4D5Z7_9FUNG</name>
<keyword evidence="3" id="KW-0808">Transferase</keyword>
<feature type="domain" description="Protein kinase" evidence="2">
    <location>
        <begin position="79"/>
        <end position="312"/>
    </location>
</feature>
<keyword evidence="4" id="KW-1185">Reference proteome</keyword>
<comment type="caution">
    <text evidence="3">The sequence shown here is derived from an EMBL/GenBank/DDBJ whole genome shotgun (WGS) entry which is preliminary data.</text>
</comment>
<dbReference type="SMART" id="SM00220">
    <property type="entry name" value="S_TKc"/>
    <property type="match status" value="1"/>
</dbReference>
<dbReference type="GO" id="GO:0005634">
    <property type="term" value="C:nucleus"/>
    <property type="evidence" value="ECO:0007669"/>
    <property type="project" value="TreeGrafter"/>
</dbReference>
<dbReference type="InterPro" id="IPR000719">
    <property type="entry name" value="Prot_kinase_dom"/>
</dbReference>
<dbReference type="PROSITE" id="PS50011">
    <property type="entry name" value="PROTEIN_KINASE_DOM"/>
    <property type="match status" value="1"/>
</dbReference>
<evidence type="ECO:0000256" key="1">
    <source>
        <dbReference type="SAM" id="MobiDB-lite"/>
    </source>
</evidence>
<gene>
    <name evidence="3" type="primary">PLK3_1</name>
    <name evidence="3" type="ORF">BGZ95_002073</name>
</gene>
<dbReference type="PANTHER" id="PTHR44167">
    <property type="entry name" value="OVARIAN-SPECIFIC SERINE/THREONINE-PROTEIN KINASE LOK-RELATED"/>
    <property type="match status" value="1"/>
</dbReference>
<dbReference type="GO" id="GO:0044773">
    <property type="term" value="P:mitotic DNA damage checkpoint signaling"/>
    <property type="evidence" value="ECO:0007669"/>
    <property type="project" value="TreeGrafter"/>
</dbReference>
<feature type="non-terminal residue" evidence="3">
    <location>
        <position position="1"/>
    </location>
</feature>